<dbReference type="SMART" id="SM00493">
    <property type="entry name" value="TOPRIM"/>
    <property type="match status" value="1"/>
</dbReference>
<dbReference type="PROSITE" id="PS50880">
    <property type="entry name" value="TOPRIM"/>
    <property type="match status" value="1"/>
</dbReference>
<evidence type="ECO:0000313" key="13">
    <source>
        <dbReference type="Proteomes" id="UP000007953"/>
    </source>
</evidence>
<dbReference type="AlphaFoldDB" id="F6G841"/>
<evidence type="ECO:0000256" key="9">
    <source>
        <dbReference type="ARBA" id="ARBA00023163"/>
    </source>
</evidence>
<dbReference type="EMBL" id="CP002820">
    <property type="protein sequence ID" value="AEG70792.1"/>
    <property type="molecule type" value="Genomic_DNA"/>
</dbReference>
<dbReference type="Pfam" id="PF13155">
    <property type="entry name" value="Toprim_2"/>
    <property type="match status" value="1"/>
</dbReference>
<dbReference type="Pfam" id="PF08275">
    <property type="entry name" value="DNAG_N"/>
    <property type="match status" value="1"/>
</dbReference>
<evidence type="ECO:0000313" key="12">
    <source>
        <dbReference type="EMBL" id="AEG70792.1"/>
    </source>
</evidence>
<dbReference type="GO" id="GO:0003677">
    <property type="term" value="F:DNA binding"/>
    <property type="evidence" value="ECO:0007669"/>
    <property type="project" value="InterPro"/>
</dbReference>
<dbReference type="GO" id="GO:0000428">
    <property type="term" value="C:DNA-directed RNA polymerase complex"/>
    <property type="evidence" value="ECO:0007669"/>
    <property type="project" value="UniProtKB-KW"/>
</dbReference>
<dbReference type="PATRIC" id="fig|1031711.3.peg.3418"/>
<keyword evidence="3" id="KW-0808">Transferase</keyword>
<evidence type="ECO:0000256" key="3">
    <source>
        <dbReference type="ARBA" id="ARBA00022679"/>
    </source>
</evidence>
<dbReference type="InterPro" id="IPR034151">
    <property type="entry name" value="TOPRIM_DnaG_bac"/>
</dbReference>
<dbReference type="PANTHER" id="PTHR30313">
    <property type="entry name" value="DNA PRIMASE"/>
    <property type="match status" value="1"/>
</dbReference>
<dbReference type="GO" id="GO:0003899">
    <property type="term" value="F:DNA-directed RNA polymerase activity"/>
    <property type="evidence" value="ECO:0007669"/>
    <property type="project" value="InterPro"/>
</dbReference>
<dbReference type="InterPro" id="IPR002694">
    <property type="entry name" value="Znf_CHC2"/>
</dbReference>
<protein>
    <submittedName>
        <fullName evidence="12">DNA primase</fullName>
    </submittedName>
</protein>
<evidence type="ECO:0000256" key="1">
    <source>
        <dbReference type="ARBA" id="ARBA00022478"/>
    </source>
</evidence>
<keyword evidence="7" id="KW-0863">Zinc-finger</keyword>
<dbReference type="Pfam" id="PF01807">
    <property type="entry name" value="Zn_ribbon_DnaG"/>
    <property type="match status" value="1"/>
</dbReference>
<dbReference type="InterPro" id="IPR006171">
    <property type="entry name" value="TOPRIM_dom"/>
</dbReference>
<dbReference type="RefSeq" id="WP_014618461.1">
    <property type="nucleotide sequence ID" value="NC_017575.1"/>
</dbReference>
<dbReference type="KEGG" id="rsn:RSPO_m00150"/>
<proteinExistence type="predicted"/>
<dbReference type="SUPFAM" id="SSF56731">
    <property type="entry name" value="DNA primase core"/>
    <property type="match status" value="1"/>
</dbReference>
<evidence type="ECO:0000256" key="7">
    <source>
        <dbReference type="ARBA" id="ARBA00022771"/>
    </source>
</evidence>
<dbReference type="Gene3D" id="3.90.980.10">
    <property type="entry name" value="DNA primase, catalytic core, N-terminal domain"/>
    <property type="match status" value="1"/>
</dbReference>
<sequence>MARIPEQDLERLKTDISVQRLVEVSGITLKKQGKDYAGRCPFHEDATPSLIVTPGKNLYHCFGCGAAGGPIDWVMQMQGVSFRHAAELLREGLPLAAKAAAAPVKQSTVKKLAAPVAPDADDHAALAQVIDYYHATLKQSPEALAYLQARGLTHPELIDTFKLGYANRTLGLRLPEKNRAAGAQVRGRLQRLGIYRESGHEHFNGSLVVPVFDAAGNVAEVYGRKLLDNLRTGTPKHLYLPGPHAGVWNEAALAASREVILCEALIDAMTFWCAGYRNVTAAYGTQGFTDGHLAALRRHGVERVLIAFDRDDAGERAAQALAERLQAAGFGVYRIQFPKGMDANDYALKVQPASKSLGLLIRKAVWLGDGAAPARGVLEPSVTVVPAEPELVQESAPALAAKVVEPEPLPAAAVPPAPRMDLAAEVSEQEVILRFGEGDDLRRWRVRGLPKNLAVGVLKVNLMVATELAFHVDTLDLYAARARAVFVQQAAGELRVPEAVLKAELGRVLLKLEALQDATISQALEPKAPPVPEMSEAERDAALALLKTPDLLPRILADFDACGIVGEATNKLVAYLAATSRKLERPLAVVVQSSSAVGKSSLMDAVLAFMPPEETVRYSAMSGQSLFYMGETNLKHKVLAIAEEEGASRASYALKLLQSDGVLTMASTGTDANGNLVAQEYKVEGPMSLFMTTTAIDVDEELLNRCLVLSVDEGREQTAAIHRRQRERRTLAGLLGQETRDGVLSLHRNAQRLLRPLAVVNPYADQLTFLDDRTRTRRDHEKYLSLIDTIALLHQCQRPVKTLTVAGRQVEYIEVVPADIEAANALAHEVLGRSLDELPPQTRKLLVLVRAFVLERAQAQGVPRPEHRFTRKDVREATGWGDTQLKVHLARLAELEYLMVHRAGQGYTYELLYDGDGGNVPYLSGLLDPARLYDGQRSGNNDARSDTGRGAVGAGSAPGQAEPSPAMPIPARLTAIPPKNLPSTRHPQDGQAASYLQPAMTPLAAAGA</sequence>
<feature type="domain" description="Toprim" evidence="11">
    <location>
        <begin position="257"/>
        <end position="340"/>
    </location>
</feature>
<evidence type="ECO:0000259" key="11">
    <source>
        <dbReference type="PROSITE" id="PS50880"/>
    </source>
</evidence>
<dbReference type="SMART" id="SM00400">
    <property type="entry name" value="ZnF_CHCC"/>
    <property type="match status" value="1"/>
</dbReference>
<dbReference type="InterPro" id="IPR050219">
    <property type="entry name" value="DnaG_primase"/>
</dbReference>
<dbReference type="GO" id="GO:0006269">
    <property type="term" value="P:DNA replication, synthesis of primer"/>
    <property type="evidence" value="ECO:0007669"/>
    <property type="project" value="UniProtKB-KW"/>
</dbReference>
<dbReference type="InterPro" id="IPR036977">
    <property type="entry name" value="DNA_primase_Znf_CHC2"/>
</dbReference>
<keyword evidence="4" id="KW-0548">Nucleotidyltransferase</keyword>
<geneLocation type="plasmid" evidence="13"/>
<keyword evidence="2" id="KW-0639">Primosome</keyword>
<accession>F6G841</accession>
<dbReference type="Proteomes" id="UP000007953">
    <property type="component" value="Plasmid megaplasmid"/>
</dbReference>
<evidence type="ECO:0000256" key="6">
    <source>
        <dbReference type="ARBA" id="ARBA00022723"/>
    </source>
</evidence>
<evidence type="ECO:0000256" key="10">
    <source>
        <dbReference type="SAM" id="MobiDB-lite"/>
    </source>
</evidence>
<dbReference type="PANTHER" id="PTHR30313:SF2">
    <property type="entry name" value="DNA PRIMASE"/>
    <property type="match status" value="1"/>
</dbReference>
<evidence type="ECO:0000256" key="2">
    <source>
        <dbReference type="ARBA" id="ARBA00022515"/>
    </source>
</evidence>
<dbReference type="GO" id="GO:1990077">
    <property type="term" value="C:primosome complex"/>
    <property type="evidence" value="ECO:0007669"/>
    <property type="project" value="UniProtKB-KW"/>
</dbReference>
<dbReference type="InterPro" id="IPR013264">
    <property type="entry name" value="DNAG_N"/>
</dbReference>
<keyword evidence="5" id="KW-0235">DNA replication</keyword>
<dbReference type="SUPFAM" id="SSF57783">
    <property type="entry name" value="Zinc beta-ribbon"/>
    <property type="match status" value="1"/>
</dbReference>
<feature type="region of interest" description="Disordered" evidence="10">
    <location>
        <begin position="934"/>
        <end position="998"/>
    </location>
</feature>
<dbReference type="InterPro" id="IPR037068">
    <property type="entry name" value="DNA_primase_core_N_sf"/>
</dbReference>
<gene>
    <name evidence="12" type="primary">dnaG</name>
    <name evidence="12" type="ordered locus">RSPO_m00150</name>
</gene>
<keyword evidence="6" id="KW-0479">Metal-binding</keyword>
<organism evidence="12 13">
    <name type="scientific">Ralstonia solanacearum (strain Po82)</name>
    <dbReference type="NCBI Taxonomy" id="1031711"/>
    <lineage>
        <taxon>Bacteria</taxon>
        <taxon>Pseudomonadati</taxon>
        <taxon>Pseudomonadota</taxon>
        <taxon>Betaproteobacteria</taxon>
        <taxon>Burkholderiales</taxon>
        <taxon>Burkholderiaceae</taxon>
        <taxon>Ralstonia</taxon>
        <taxon>Ralstonia solanacearum species complex</taxon>
    </lineage>
</organism>
<dbReference type="Gene3D" id="3.40.1360.10">
    <property type="match status" value="1"/>
</dbReference>
<dbReference type="Gene3D" id="3.90.580.10">
    <property type="entry name" value="Zinc finger, CHC2-type domain"/>
    <property type="match status" value="1"/>
</dbReference>
<evidence type="ECO:0000256" key="4">
    <source>
        <dbReference type="ARBA" id="ARBA00022695"/>
    </source>
</evidence>
<dbReference type="HOGENOM" id="CLU_013586_0_0_4"/>
<keyword evidence="9" id="KW-0804">Transcription</keyword>
<dbReference type="CDD" id="cd03364">
    <property type="entry name" value="TOPRIM_DnaG_primases"/>
    <property type="match status" value="1"/>
</dbReference>
<dbReference type="GO" id="GO:0008270">
    <property type="term" value="F:zinc ion binding"/>
    <property type="evidence" value="ECO:0007669"/>
    <property type="project" value="UniProtKB-KW"/>
</dbReference>
<dbReference type="GO" id="GO:0005737">
    <property type="term" value="C:cytoplasm"/>
    <property type="evidence" value="ECO:0007669"/>
    <property type="project" value="TreeGrafter"/>
</dbReference>
<keyword evidence="8" id="KW-0862">Zinc</keyword>
<keyword evidence="1" id="KW-0240">DNA-directed RNA polymerase</keyword>
<keyword evidence="12" id="KW-0614">Plasmid</keyword>
<evidence type="ECO:0000256" key="8">
    <source>
        <dbReference type="ARBA" id="ARBA00022833"/>
    </source>
</evidence>
<name>F6G841_RALS8</name>
<evidence type="ECO:0000256" key="5">
    <source>
        <dbReference type="ARBA" id="ARBA00022705"/>
    </source>
</evidence>
<reference evidence="12 13" key="1">
    <citation type="journal article" date="2011" name="J. Bacteriol.">
        <title>Complete genome sequence of the plant pathogen Ralstonia solanacearum strain Po82.</title>
        <authorList>
            <person name="Xu J."/>
            <person name="Zheng H.J."/>
            <person name="Liu L."/>
            <person name="Pan Z.C."/>
            <person name="Prior P."/>
            <person name="Tang B."/>
            <person name="Xu J.S."/>
            <person name="Zhang H."/>
            <person name="Tian Q."/>
            <person name="Zhang L.Q."/>
            <person name="Feng J."/>
        </authorList>
    </citation>
    <scope>NUCLEOTIDE SEQUENCE [LARGE SCALE GENOMIC DNA]</scope>
    <source>
        <strain evidence="13">Po82</strain>
    </source>
</reference>